<name>A0A0F9ND93_9ZZZZ</name>
<feature type="region of interest" description="Disordered" evidence="1">
    <location>
        <begin position="160"/>
        <end position="224"/>
    </location>
</feature>
<evidence type="ECO:0000313" key="2">
    <source>
        <dbReference type="EMBL" id="KKN17445.1"/>
    </source>
</evidence>
<dbReference type="AlphaFoldDB" id="A0A0F9ND93"/>
<dbReference type="EMBL" id="LAZR01003519">
    <property type="protein sequence ID" value="KKN17445.1"/>
    <property type="molecule type" value="Genomic_DNA"/>
</dbReference>
<proteinExistence type="predicted"/>
<gene>
    <name evidence="2" type="ORF">LCGC14_0965740</name>
</gene>
<comment type="caution">
    <text evidence="2">The sequence shown here is derived from an EMBL/GenBank/DDBJ whole genome shotgun (WGS) entry which is preliminary data.</text>
</comment>
<feature type="region of interest" description="Disordered" evidence="1">
    <location>
        <begin position="259"/>
        <end position="286"/>
    </location>
</feature>
<sequence length="286" mass="31587">MSPQPSGSWKTGSGLLDDFRFTIEEAWFSTHEKYGDAVLLFLRGFAEQQDDDGNLVVVDDEQTLQYSTGDGWEITSGGREVTHAAGKTTFVNNTNMGRLIDAVVGLGDEVIEELGSRGETYEADTWENLIFHVERKSFSYKDRDTEEKVSYEVPLPIDFLGVHEPEEEEKPKAKPKGKGRGTSAKGGAKGKGRGKAKAEEESESESEPEEESKPKGRGRKKKTPTLEEAVMEFAADFEDHAAFLEDVFDGEKFGRADELSDDEELSANVLDEDGSVWVDSGPDSDK</sequence>
<reference evidence="2" key="1">
    <citation type="journal article" date="2015" name="Nature">
        <title>Complex archaea that bridge the gap between prokaryotes and eukaryotes.</title>
        <authorList>
            <person name="Spang A."/>
            <person name="Saw J.H."/>
            <person name="Jorgensen S.L."/>
            <person name="Zaremba-Niedzwiedzka K."/>
            <person name="Martijn J."/>
            <person name="Lind A.E."/>
            <person name="van Eijk R."/>
            <person name="Schleper C."/>
            <person name="Guy L."/>
            <person name="Ettema T.J."/>
        </authorList>
    </citation>
    <scope>NUCLEOTIDE SEQUENCE</scope>
</reference>
<feature type="compositionally biased region" description="Basic and acidic residues" evidence="1">
    <location>
        <begin position="161"/>
        <end position="172"/>
    </location>
</feature>
<feature type="compositionally biased region" description="Acidic residues" evidence="1">
    <location>
        <begin position="200"/>
        <end position="210"/>
    </location>
</feature>
<feature type="compositionally biased region" description="Acidic residues" evidence="1">
    <location>
        <begin position="259"/>
        <end position="274"/>
    </location>
</feature>
<evidence type="ECO:0000256" key="1">
    <source>
        <dbReference type="SAM" id="MobiDB-lite"/>
    </source>
</evidence>
<accession>A0A0F9ND93</accession>
<protein>
    <submittedName>
        <fullName evidence="2">Uncharacterized protein</fullName>
    </submittedName>
</protein>
<organism evidence="2">
    <name type="scientific">marine sediment metagenome</name>
    <dbReference type="NCBI Taxonomy" id="412755"/>
    <lineage>
        <taxon>unclassified sequences</taxon>
        <taxon>metagenomes</taxon>
        <taxon>ecological metagenomes</taxon>
    </lineage>
</organism>